<keyword evidence="2" id="KW-1185">Reference proteome</keyword>
<dbReference type="InterPro" id="IPR036420">
    <property type="entry name" value="BRCT_dom_sf"/>
</dbReference>
<dbReference type="EMBL" id="JAUIZM010000009">
    <property type="protein sequence ID" value="KAK1363517.1"/>
    <property type="molecule type" value="Genomic_DNA"/>
</dbReference>
<dbReference type="SUPFAM" id="SSF52113">
    <property type="entry name" value="BRCT domain"/>
    <property type="match status" value="1"/>
</dbReference>
<reference evidence="1" key="1">
    <citation type="submission" date="2023-02" db="EMBL/GenBank/DDBJ databases">
        <title>Genome of toxic invasive species Heracleum sosnowskyi carries increased number of genes despite the absence of recent whole-genome duplications.</title>
        <authorList>
            <person name="Schelkunov M."/>
            <person name="Shtratnikova V."/>
            <person name="Makarenko M."/>
            <person name="Klepikova A."/>
            <person name="Omelchenko D."/>
            <person name="Novikova G."/>
            <person name="Obukhova E."/>
            <person name="Bogdanov V."/>
            <person name="Penin A."/>
            <person name="Logacheva M."/>
        </authorList>
    </citation>
    <scope>NUCLEOTIDE SEQUENCE</scope>
    <source>
        <strain evidence="1">Hsosn_3</strain>
        <tissue evidence="1">Leaf</tissue>
    </source>
</reference>
<proteinExistence type="predicted"/>
<protein>
    <submittedName>
        <fullName evidence="1">Uncharacterized protein</fullName>
    </submittedName>
</protein>
<evidence type="ECO:0000313" key="2">
    <source>
        <dbReference type="Proteomes" id="UP001237642"/>
    </source>
</evidence>
<comment type="caution">
    <text evidence="1">The sequence shown here is derived from an EMBL/GenBank/DDBJ whole genome shotgun (WGS) entry which is preliminary data.</text>
</comment>
<sequence>MFYFVNLPPIQSLDSLHGLVAENGGTSSMNLNNTVTHCIAAESKGATSTPTTGSTYMVIPHNHKAPCWDNYDLVKLFDGTEKARHRLCGKLFGSKGNSTLKRHHSKLRSYGSLSKNLERRHNGPGKKDARKKCNFFLWVDPPYIDRAREVVETLKAKLRAKDEELQRATI</sequence>
<name>A0AAD8H997_9APIA</name>
<evidence type="ECO:0000313" key="1">
    <source>
        <dbReference type="EMBL" id="KAK1363517.1"/>
    </source>
</evidence>
<gene>
    <name evidence="1" type="ORF">POM88_039078</name>
</gene>
<dbReference type="AlphaFoldDB" id="A0AAD8H997"/>
<reference evidence="1" key="2">
    <citation type="submission" date="2023-05" db="EMBL/GenBank/DDBJ databases">
        <authorList>
            <person name="Schelkunov M.I."/>
        </authorList>
    </citation>
    <scope>NUCLEOTIDE SEQUENCE</scope>
    <source>
        <strain evidence="1">Hsosn_3</strain>
        <tissue evidence="1">Leaf</tissue>
    </source>
</reference>
<accession>A0AAD8H997</accession>
<dbReference type="Proteomes" id="UP001237642">
    <property type="component" value="Unassembled WGS sequence"/>
</dbReference>
<organism evidence="1 2">
    <name type="scientific">Heracleum sosnowskyi</name>
    <dbReference type="NCBI Taxonomy" id="360622"/>
    <lineage>
        <taxon>Eukaryota</taxon>
        <taxon>Viridiplantae</taxon>
        <taxon>Streptophyta</taxon>
        <taxon>Embryophyta</taxon>
        <taxon>Tracheophyta</taxon>
        <taxon>Spermatophyta</taxon>
        <taxon>Magnoliopsida</taxon>
        <taxon>eudicotyledons</taxon>
        <taxon>Gunneridae</taxon>
        <taxon>Pentapetalae</taxon>
        <taxon>asterids</taxon>
        <taxon>campanulids</taxon>
        <taxon>Apiales</taxon>
        <taxon>Apiaceae</taxon>
        <taxon>Apioideae</taxon>
        <taxon>apioid superclade</taxon>
        <taxon>Tordylieae</taxon>
        <taxon>Tordyliinae</taxon>
        <taxon>Heracleum</taxon>
    </lineage>
</organism>